<dbReference type="Pfam" id="PF03729">
    <property type="entry name" value="DUF308"/>
    <property type="match status" value="1"/>
</dbReference>
<sequence>MSTLDDDRRASWSLLLAGVVGLLCGFLALAWSRTAVAPRELLFGVYALFDGVASASFALAVRRRDNGASVYLGRAAVGLAAGLATILFPNFVLHAFRIVVGVWAISVGVAEVVLAARLRRDGGRATLPVAAGILALLCGGALLVAPGISTYSVGGTFAFLALLNGAASVSVATQWQEHRAVHA</sequence>
<evidence type="ECO:0000256" key="1">
    <source>
        <dbReference type="SAM" id="Phobius"/>
    </source>
</evidence>
<feature type="transmembrane region" description="Helical" evidence="1">
    <location>
        <begin position="12"/>
        <end position="31"/>
    </location>
</feature>
<dbReference type="AlphaFoldDB" id="A0A0K1QFN5"/>
<evidence type="ECO:0000313" key="3">
    <source>
        <dbReference type="Proteomes" id="UP000064967"/>
    </source>
</evidence>
<dbReference type="STRING" id="1391654.AKJ09_11242"/>
<feature type="transmembrane region" description="Helical" evidence="1">
    <location>
        <begin position="43"/>
        <end position="61"/>
    </location>
</feature>
<dbReference type="EMBL" id="CP012333">
    <property type="protein sequence ID" value="AKV04579.1"/>
    <property type="molecule type" value="Genomic_DNA"/>
</dbReference>
<keyword evidence="1" id="KW-0812">Transmembrane</keyword>
<keyword evidence="1" id="KW-1133">Transmembrane helix</keyword>
<reference evidence="2 3" key="1">
    <citation type="submission" date="2015-08" db="EMBL/GenBank/DDBJ databases">
        <authorList>
            <person name="Babu N.S."/>
            <person name="Beckwith C.J."/>
            <person name="Beseler K.G."/>
            <person name="Brison A."/>
            <person name="Carone J.V."/>
            <person name="Caskin T.P."/>
            <person name="Diamond M."/>
            <person name="Durham M.E."/>
            <person name="Foxe J.M."/>
            <person name="Go M."/>
            <person name="Henderson B.A."/>
            <person name="Jones I.B."/>
            <person name="McGettigan J.A."/>
            <person name="Micheletti S.J."/>
            <person name="Nasrallah M.E."/>
            <person name="Ortiz D."/>
            <person name="Piller C.R."/>
            <person name="Privatt S.R."/>
            <person name="Schneider S.L."/>
            <person name="Sharp S."/>
            <person name="Smith T.C."/>
            <person name="Stanton J.D."/>
            <person name="Ullery H.E."/>
            <person name="Wilson R.J."/>
            <person name="Serrano M.G."/>
            <person name="Buck G."/>
            <person name="Lee V."/>
            <person name="Wang Y."/>
            <person name="Carvalho R."/>
            <person name="Voegtly L."/>
            <person name="Shi R."/>
            <person name="Duckworth R."/>
            <person name="Johnson A."/>
            <person name="Loviza R."/>
            <person name="Walstead R."/>
            <person name="Shah Z."/>
            <person name="Kiflezghi M."/>
            <person name="Wade K."/>
            <person name="Ball S.L."/>
            <person name="Bradley K.W."/>
            <person name="Asai D.J."/>
            <person name="Bowman C.A."/>
            <person name="Russell D.A."/>
            <person name="Pope W.H."/>
            <person name="Jacobs-Sera D."/>
            <person name="Hendrix R.W."/>
            <person name="Hatfull G.F."/>
        </authorList>
    </citation>
    <scope>NUCLEOTIDE SEQUENCE [LARGE SCALE GENOMIC DNA]</scope>
    <source>
        <strain evidence="2 3">DSM 27648</strain>
    </source>
</reference>
<feature type="transmembrane region" description="Helical" evidence="1">
    <location>
        <begin position="68"/>
        <end position="88"/>
    </location>
</feature>
<dbReference type="RefSeq" id="WP_146655173.1">
    <property type="nucleotide sequence ID" value="NZ_CP012333.1"/>
</dbReference>
<dbReference type="GO" id="GO:0005886">
    <property type="term" value="C:plasma membrane"/>
    <property type="evidence" value="ECO:0007669"/>
    <property type="project" value="TreeGrafter"/>
</dbReference>
<accession>A0A0K1QFN5</accession>
<feature type="transmembrane region" description="Helical" evidence="1">
    <location>
        <begin position="151"/>
        <end position="172"/>
    </location>
</feature>
<keyword evidence="3" id="KW-1185">Reference proteome</keyword>
<name>A0A0K1QFN5_9BACT</name>
<organism evidence="2 3">
    <name type="scientific">Labilithrix luteola</name>
    <dbReference type="NCBI Taxonomy" id="1391654"/>
    <lineage>
        <taxon>Bacteria</taxon>
        <taxon>Pseudomonadati</taxon>
        <taxon>Myxococcota</taxon>
        <taxon>Polyangia</taxon>
        <taxon>Polyangiales</taxon>
        <taxon>Labilitrichaceae</taxon>
        <taxon>Labilithrix</taxon>
    </lineage>
</organism>
<keyword evidence="1" id="KW-0472">Membrane</keyword>
<dbReference type="PANTHER" id="PTHR34989">
    <property type="entry name" value="PROTEIN HDED"/>
    <property type="match status" value="1"/>
</dbReference>
<dbReference type="KEGG" id="llu:AKJ09_11242"/>
<protein>
    <submittedName>
        <fullName evidence="2">Putative membrane protein</fullName>
    </submittedName>
</protein>
<dbReference type="Proteomes" id="UP000064967">
    <property type="component" value="Chromosome"/>
</dbReference>
<dbReference type="InterPro" id="IPR005325">
    <property type="entry name" value="DUF308_memb"/>
</dbReference>
<dbReference type="PANTHER" id="PTHR34989:SF1">
    <property type="entry name" value="PROTEIN HDED"/>
    <property type="match status" value="1"/>
</dbReference>
<feature type="transmembrane region" description="Helical" evidence="1">
    <location>
        <begin position="126"/>
        <end position="145"/>
    </location>
</feature>
<evidence type="ECO:0000313" key="2">
    <source>
        <dbReference type="EMBL" id="AKV04579.1"/>
    </source>
</evidence>
<dbReference type="InterPro" id="IPR052712">
    <property type="entry name" value="Acid_resist_chaperone_HdeD"/>
</dbReference>
<gene>
    <name evidence="2" type="ORF">AKJ09_11242</name>
</gene>
<proteinExistence type="predicted"/>
<feature type="transmembrane region" description="Helical" evidence="1">
    <location>
        <begin position="94"/>
        <end position="114"/>
    </location>
</feature>